<dbReference type="OrthoDB" id="5298805at2"/>
<gene>
    <name evidence="1" type="ORF">METUNv1_02653</name>
</gene>
<dbReference type="EMBL" id="AFHG01000052">
    <property type="protein sequence ID" value="EGK71264.1"/>
    <property type="molecule type" value="Genomic_DNA"/>
</dbReference>
<dbReference type="eggNOG" id="ENOG50332E0">
    <property type="taxonomic scope" value="Bacteria"/>
</dbReference>
<dbReference type="Proteomes" id="UP000005019">
    <property type="component" value="Unassembled WGS sequence"/>
</dbReference>
<sequence length="151" mass="16499">MKAPLIVALTLAVAAAGCSTLDRSLPSRTSSFIPNTQLRLTPGYTTTPEKLIYFAGAAYVAYLVLDPMAPNWEIEEAKLSDDTYFLGMKKMRTRAGGEGEARMVFRRRAEQLARAGGFAGYDIVSYSEGIQSDLIAQRVGEGVVQLRRGMQ</sequence>
<protein>
    <recommendedName>
        <fullName evidence="3">Lipoprotein</fullName>
    </recommendedName>
</protein>
<dbReference type="AlphaFoldDB" id="F5RED3"/>
<dbReference type="RefSeq" id="WP_008062446.1">
    <property type="nucleotide sequence ID" value="NZ_AFHG01000052.1"/>
</dbReference>
<name>F5RED3_METUF</name>
<dbReference type="PROSITE" id="PS51257">
    <property type="entry name" value="PROKAR_LIPOPROTEIN"/>
    <property type="match status" value="1"/>
</dbReference>
<keyword evidence="2" id="KW-1185">Reference proteome</keyword>
<evidence type="ECO:0008006" key="3">
    <source>
        <dbReference type="Google" id="ProtNLM"/>
    </source>
</evidence>
<evidence type="ECO:0000313" key="1">
    <source>
        <dbReference type="EMBL" id="EGK71264.1"/>
    </source>
</evidence>
<organism evidence="1 2">
    <name type="scientific">Methyloversatilis universalis (strain ATCC BAA-1314 / DSM 25237 / JCM 13912 / CCUG 52030 / FAM5)</name>
    <dbReference type="NCBI Taxonomy" id="1000565"/>
    <lineage>
        <taxon>Bacteria</taxon>
        <taxon>Pseudomonadati</taxon>
        <taxon>Pseudomonadota</taxon>
        <taxon>Betaproteobacteria</taxon>
        <taxon>Nitrosomonadales</taxon>
        <taxon>Sterolibacteriaceae</taxon>
        <taxon>Methyloversatilis</taxon>
    </lineage>
</organism>
<comment type="caution">
    <text evidence="1">The sequence shown here is derived from an EMBL/GenBank/DDBJ whole genome shotgun (WGS) entry which is preliminary data.</text>
</comment>
<evidence type="ECO:0000313" key="2">
    <source>
        <dbReference type="Proteomes" id="UP000005019"/>
    </source>
</evidence>
<dbReference type="STRING" id="1000565.METUNv1_02653"/>
<accession>F5RED3</accession>
<reference evidence="1 2" key="1">
    <citation type="journal article" date="2011" name="J. Bacteriol.">
        <title>Genome sequence of Methyloversatilis universalis FAM5T, a methylotrophic representative of the order Rhodocyclales.</title>
        <authorList>
            <person name="Kittichotirat W."/>
            <person name="Good N.M."/>
            <person name="Hall R."/>
            <person name="Bringel F."/>
            <person name="Lajus A."/>
            <person name="Medigue C."/>
            <person name="Smalley N.E."/>
            <person name="Beck D."/>
            <person name="Bumgarner R."/>
            <person name="Vuilleumier S."/>
            <person name="Kalyuzhnaya M.G."/>
        </authorList>
    </citation>
    <scope>NUCLEOTIDE SEQUENCE [LARGE SCALE GENOMIC DNA]</scope>
    <source>
        <strain evidence="2">ATCC BAA-1314 / JCM 13912 / FAM5</strain>
    </source>
</reference>
<proteinExistence type="predicted"/>